<name>A0A0L9TAJ1_PHAAN</name>
<reference evidence="3" key="1">
    <citation type="journal article" date="2015" name="Proc. Natl. Acad. Sci. U.S.A.">
        <title>Genome sequencing of adzuki bean (Vigna angularis) provides insight into high starch and low fat accumulation and domestication.</title>
        <authorList>
            <person name="Yang K."/>
            <person name="Tian Z."/>
            <person name="Chen C."/>
            <person name="Luo L."/>
            <person name="Zhao B."/>
            <person name="Wang Z."/>
            <person name="Yu L."/>
            <person name="Li Y."/>
            <person name="Sun Y."/>
            <person name="Li W."/>
            <person name="Chen Y."/>
            <person name="Li Y."/>
            <person name="Zhang Y."/>
            <person name="Ai D."/>
            <person name="Zhao J."/>
            <person name="Shang C."/>
            <person name="Ma Y."/>
            <person name="Wu B."/>
            <person name="Wang M."/>
            <person name="Gao L."/>
            <person name="Sun D."/>
            <person name="Zhang P."/>
            <person name="Guo F."/>
            <person name="Wang W."/>
            <person name="Li Y."/>
            <person name="Wang J."/>
            <person name="Varshney R.K."/>
            <person name="Wang J."/>
            <person name="Ling H.Q."/>
            <person name="Wan P."/>
        </authorList>
    </citation>
    <scope>NUCLEOTIDE SEQUENCE</scope>
    <source>
        <strain evidence="3">cv. Jingnong 6</strain>
    </source>
</reference>
<sequence>MSTNVIVYFLVSTVILSSTFVESRTLYPFEDPPFRQQLNLSPSSAPSSLVPAVFVIGDSSVDCRTNNFLGTFARADHLPYPRDFDTHQPTGRLSNGRIPVD</sequence>
<dbReference type="InterPro" id="IPR050592">
    <property type="entry name" value="GDSL_lipolytic_enzyme"/>
</dbReference>
<evidence type="ECO:0000256" key="1">
    <source>
        <dbReference type="SAM" id="SignalP"/>
    </source>
</evidence>
<dbReference type="STRING" id="3914.A0A0L9TAJ1"/>
<dbReference type="EMBL" id="KQ258369">
    <property type="protein sequence ID" value="KOM27139.1"/>
    <property type="molecule type" value="Genomic_DNA"/>
</dbReference>
<evidence type="ECO:0000313" key="3">
    <source>
        <dbReference type="Proteomes" id="UP000053144"/>
    </source>
</evidence>
<accession>A0A0L9TAJ1</accession>
<dbReference type="Gene3D" id="3.40.50.1110">
    <property type="entry name" value="SGNH hydrolase"/>
    <property type="match status" value="1"/>
</dbReference>
<organism evidence="2 3">
    <name type="scientific">Phaseolus angularis</name>
    <name type="common">Azuki bean</name>
    <name type="synonym">Vigna angularis</name>
    <dbReference type="NCBI Taxonomy" id="3914"/>
    <lineage>
        <taxon>Eukaryota</taxon>
        <taxon>Viridiplantae</taxon>
        <taxon>Streptophyta</taxon>
        <taxon>Embryophyta</taxon>
        <taxon>Tracheophyta</taxon>
        <taxon>Spermatophyta</taxon>
        <taxon>Magnoliopsida</taxon>
        <taxon>eudicotyledons</taxon>
        <taxon>Gunneridae</taxon>
        <taxon>Pentapetalae</taxon>
        <taxon>rosids</taxon>
        <taxon>fabids</taxon>
        <taxon>Fabales</taxon>
        <taxon>Fabaceae</taxon>
        <taxon>Papilionoideae</taxon>
        <taxon>50 kb inversion clade</taxon>
        <taxon>NPAAA clade</taxon>
        <taxon>indigoferoid/millettioid clade</taxon>
        <taxon>Phaseoleae</taxon>
        <taxon>Vigna</taxon>
    </lineage>
</organism>
<feature type="signal peptide" evidence="1">
    <location>
        <begin position="1"/>
        <end position="23"/>
    </location>
</feature>
<gene>
    <name evidence="2" type="ORF">LR48_Vigan401s004900</name>
</gene>
<dbReference type="PANTHER" id="PTHR45642">
    <property type="entry name" value="GDSL ESTERASE/LIPASE EXL3"/>
    <property type="match status" value="1"/>
</dbReference>
<dbReference type="AlphaFoldDB" id="A0A0L9TAJ1"/>
<proteinExistence type="predicted"/>
<dbReference type="PANTHER" id="PTHR45642:SF95">
    <property type="entry name" value="GDSL-LIKE LIPASE_ACYLHYDROLASE FAMILY PROTEIN, EXPRESSED"/>
    <property type="match status" value="1"/>
</dbReference>
<protein>
    <recommendedName>
        <fullName evidence="4">GDSL esterase/lipase</fullName>
    </recommendedName>
</protein>
<dbReference type="Gramene" id="KOM27139">
    <property type="protein sequence ID" value="KOM27139"/>
    <property type="gene ID" value="LR48_Vigan401s004900"/>
</dbReference>
<evidence type="ECO:0000313" key="2">
    <source>
        <dbReference type="EMBL" id="KOM27139.1"/>
    </source>
</evidence>
<keyword evidence="1" id="KW-0732">Signal</keyword>
<dbReference type="InterPro" id="IPR036514">
    <property type="entry name" value="SGNH_hydro_sf"/>
</dbReference>
<dbReference type="Proteomes" id="UP000053144">
    <property type="component" value="Unassembled WGS sequence"/>
</dbReference>
<dbReference type="OMA" id="KQQMMMN"/>
<evidence type="ECO:0008006" key="4">
    <source>
        <dbReference type="Google" id="ProtNLM"/>
    </source>
</evidence>
<feature type="chain" id="PRO_5005594815" description="GDSL esterase/lipase" evidence="1">
    <location>
        <begin position="24"/>
        <end position="101"/>
    </location>
</feature>